<evidence type="ECO:0000256" key="1">
    <source>
        <dbReference type="ARBA" id="ARBA00004571"/>
    </source>
</evidence>
<accession>A0A917M4K1</accession>
<evidence type="ECO:0000259" key="8">
    <source>
        <dbReference type="Pfam" id="PF25183"/>
    </source>
</evidence>
<reference evidence="9" key="1">
    <citation type="journal article" date="2014" name="Int. J. Syst. Evol. Microbiol.">
        <title>Complete genome sequence of Corynebacterium casei LMG S-19264T (=DSM 44701T), isolated from a smear-ripened cheese.</title>
        <authorList>
            <consortium name="US DOE Joint Genome Institute (JGI-PGF)"/>
            <person name="Walter F."/>
            <person name="Albersmeier A."/>
            <person name="Kalinowski J."/>
            <person name="Ruckert C."/>
        </authorList>
    </citation>
    <scope>NUCLEOTIDE SEQUENCE</scope>
    <source>
        <strain evidence="9">CGMCC 1.12997</strain>
    </source>
</reference>
<dbReference type="Proteomes" id="UP000647241">
    <property type="component" value="Unassembled WGS sequence"/>
</dbReference>
<dbReference type="RefSeq" id="WP_229739199.1">
    <property type="nucleotide sequence ID" value="NZ_BMGT01000002.1"/>
</dbReference>
<keyword evidence="4" id="KW-0812">Transmembrane</keyword>
<comment type="caution">
    <text evidence="9">The sequence shown here is derived from an EMBL/GenBank/DDBJ whole genome shotgun (WGS) entry which is preliminary data.</text>
</comment>
<dbReference type="SUPFAM" id="SSF49464">
    <property type="entry name" value="Carboxypeptidase regulatory domain-like"/>
    <property type="match status" value="1"/>
</dbReference>
<keyword evidence="7" id="KW-0732">Signal</keyword>
<dbReference type="SUPFAM" id="SSF56935">
    <property type="entry name" value="Porins"/>
    <property type="match status" value="1"/>
</dbReference>
<keyword evidence="6" id="KW-0998">Cell outer membrane</keyword>
<dbReference type="PANTHER" id="PTHR30069:SF46">
    <property type="entry name" value="OAR PROTEIN"/>
    <property type="match status" value="1"/>
</dbReference>
<reference evidence="9" key="2">
    <citation type="submission" date="2020-09" db="EMBL/GenBank/DDBJ databases">
        <authorList>
            <person name="Sun Q."/>
            <person name="Zhou Y."/>
        </authorList>
    </citation>
    <scope>NUCLEOTIDE SEQUENCE</scope>
    <source>
        <strain evidence="9">CGMCC 1.12997</strain>
    </source>
</reference>
<evidence type="ECO:0000256" key="3">
    <source>
        <dbReference type="ARBA" id="ARBA00022452"/>
    </source>
</evidence>
<protein>
    <recommendedName>
        <fullName evidence="8">TonB-dependent transporter Oar-like beta-barrel domain-containing protein</fullName>
    </recommendedName>
</protein>
<dbReference type="PANTHER" id="PTHR30069">
    <property type="entry name" value="TONB-DEPENDENT OUTER MEMBRANE RECEPTOR"/>
    <property type="match status" value="1"/>
</dbReference>
<dbReference type="Gene3D" id="2.40.170.20">
    <property type="entry name" value="TonB-dependent receptor, beta-barrel domain"/>
    <property type="match status" value="1"/>
</dbReference>
<organism evidence="9 10">
    <name type="scientific">Edaphobacter dinghuensis</name>
    <dbReference type="NCBI Taxonomy" id="1560005"/>
    <lineage>
        <taxon>Bacteria</taxon>
        <taxon>Pseudomonadati</taxon>
        <taxon>Acidobacteriota</taxon>
        <taxon>Terriglobia</taxon>
        <taxon>Terriglobales</taxon>
        <taxon>Acidobacteriaceae</taxon>
        <taxon>Edaphobacter</taxon>
    </lineage>
</organism>
<sequence length="1145" mass="123178">MKTIISLRTLCLGFFLVASYPLMAQRDAASLEGRVTDVSGATIANASVSAVNTATNYTYRAQSDATGGWSISPVRIGTYQITIEASGFKKTVVGPITLDVQQRQRVDTALQLGTISQEVVVTDAAPLLQTDSSETGQVINSRSMVGFPLNGRNPVQLAQLTVGVTVSEPGARDSGGFGFSASGSRSLDNNFLLDGVDNNSNLPDLLNEANYVVMPPPDALQEFKIETGNYDAEFGRATGAIVNATTKGGTNELHGSAYEFLRNQSFDAMNYFDTTRQPYRQNQFGATLGGKIIRDKLLFFVDYQGLRLHQAQVATSLVPTLAQQNGDFSSQLDLSAPTGITDCNGAPTYQGEIFNTRLTQASTSQGSGGFCGVPFGYVNGSPSNVVPSASMDSLGSTLIKLFPAPNATGVGYNYLSDPITTQSSNQGDARIDQVISKHDTAFYRFSMSNSPETIGAPFPGFADGGGFFSGIQQITAYSAVASETHVFSAHAVNELRVGFNWLKTSRYQANYNENVSATIGFPGVPYVAGTNNGGLPQITFSDASTLGSPTFLPAIEKQKTFMVSDTFTYIHGNQTWKFGGEVRPEHFSIYEPASPRGTLSFNHQFTDNAGSPGSGGNSLASLLTGQPSGGNINNLNNIEYYRHTYALFLQNDWRILPKLTLNLGMRYEYYSPVFSENNAQANFNPITGVLDIPKDSNVSLTPTLATILPVNHSATNALISSDYKDFSPRVGLAYNATKRLAVQSAFGVFFNGDEAGPYSNPSPGFNPPYFISQTFSGPCSLPSYATVTNCAVPGISTLSQGFPATALVDPNTPTLFSLDPHLRMPYVMQWHLATQYQLTGKTIFEIGYVGSKSNRSYIYLNGNQAQPTADPSAPSAPRRPFPYIDASTGYLKSAGSSNYNGLQTSVRQQLSGGLEFIVNYTYSKALGNASSADLGAQNNDSFRNSLYPNQEYGPLDFDVRNRFVASYLYDLPFGPGKRFATNVAIIDHILSNWNWSGILTLSSGTWFTVTDGNGNFANSDGQQRPDVVPGIKATSKPCVAGTFFNTCAFANPALGSFGNVSMNSLEGPGEKNIDFALLKTIPLGESRRLELRAETFNAFNHPNFQFAAPGPQNSINSTIMGTPSFGFLTGALPPRLVQFAVKFHF</sequence>
<comment type="subcellular location">
    <subcellularLocation>
        <location evidence="1">Cell outer membrane</location>
        <topology evidence="1">Multi-pass membrane protein</topology>
    </subcellularLocation>
</comment>
<dbReference type="EMBL" id="BMGT01000002">
    <property type="protein sequence ID" value="GGG75011.1"/>
    <property type="molecule type" value="Genomic_DNA"/>
</dbReference>
<dbReference type="GO" id="GO:0044718">
    <property type="term" value="P:siderophore transmembrane transport"/>
    <property type="evidence" value="ECO:0007669"/>
    <property type="project" value="TreeGrafter"/>
</dbReference>
<dbReference type="Pfam" id="PF13620">
    <property type="entry name" value="CarboxypepD_reg"/>
    <property type="match status" value="1"/>
</dbReference>
<dbReference type="InterPro" id="IPR036942">
    <property type="entry name" value="Beta-barrel_TonB_sf"/>
</dbReference>
<dbReference type="AlphaFoldDB" id="A0A917M4K1"/>
<keyword evidence="10" id="KW-1185">Reference proteome</keyword>
<evidence type="ECO:0000313" key="10">
    <source>
        <dbReference type="Proteomes" id="UP000647241"/>
    </source>
</evidence>
<evidence type="ECO:0000313" key="9">
    <source>
        <dbReference type="EMBL" id="GGG75011.1"/>
    </source>
</evidence>
<keyword evidence="2" id="KW-0813">Transport</keyword>
<dbReference type="InterPro" id="IPR039426">
    <property type="entry name" value="TonB-dep_rcpt-like"/>
</dbReference>
<feature type="signal peptide" evidence="7">
    <location>
        <begin position="1"/>
        <end position="24"/>
    </location>
</feature>
<evidence type="ECO:0000256" key="2">
    <source>
        <dbReference type="ARBA" id="ARBA00022448"/>
    </source>
</evidence>
<keyword evidence="3" id="KW-1134">Transmembrane beta strand</keyword>
<dbReference type="Pfam" id="PF25183">
    <property type="entry name" value="OMP_b-brl_4"/>
    <property type="match status" value="1"/>
</dbReference>
<evidence type="ECO:0000256" key="5">
    <source>
        <dbReference type="ARBA" id="ARBA00023136"/>
    </source>
</evidence>
<name>A0A917M4K1_9BACT</name>
<evidence type="ECO:0000256" key="7">
    <source>
        <dbReference type="SAM" id="SignalP"/>
    </source>
</evidence>
<dbReference type="Gene3D" id="2.60.40.1120">
    <property type="entry name" value="Carboxypeptidase-like, regulatory domain"/>
    <property type="match status" value="1"/>
</dbReference>
<evidence type="ECO:0000256" key="6">
    <source>
        <dbReference type="ARBA" id="ARBA00023237"/>
    </source>
</evidence>
<dbReference type="GO" id="GO:0009279">
    <property type="term" value="C:cell outer membrane"/>
    <property type="evidence" value="ECO:0007669"/>
    <property type="project" value="UniProtKB-SubCell"/>
</dbReference>
<proteinExistence type="predicted"/>
<evidence type="ECO:0000256" key="4">
    <source>
        <dbReference type="ARBA" id="ARBA00022692"/>
    </source>
</evidence>
<feature type="chain" id="PRO_5037369045" description="TonB-dependent transporter Oar-like beta-barrel domain-containing protein" evidence="7">
    <location>
        <begin position="25"/>
        <end position="1145"/>
    </location>
</feature>
<feature type="domain" description="TonB-dependent transporter Oar-like beta-barrel" evidence="8">
    <location>
        <begin position="245"/>
        <end position="1138"/>
    </location>
</feature>
<dbReference type="InterPro" id="IPR008969">
    <property type="entry name" value="CarboxyPept-like_regulatory"/>
</dbReference>
<gene>
    <name evidence="9" type="ORF">GCM10011585_17220</name>
</gene>
<keyword evidence="5" id="KW-0472">Membrane</keyword>
<dbReference type="GO" id="GO:0015344">
    <property type="term" value="F:siderophore uptake transmembrane transporter activity"/>
    <property type="evidence" value="ECO:0007669"/>
    <property type="project" value="TreeGrafter"/>
</dbReference>
<dbReference type="InterPro" id="IPR057601">
    <property type="entry name" value="Oar-like_b-barrel"/>
</dbReference>